<dbReference type="OrthoDB" id="311554at2"/>
<dbReference type="Pfam" id="PF13193">
    <property type="entry name" value="AMP-binding_C"/>
    <property type="match status" value="1"/>
</dbReference>
<organism evidence="5 6">
    <name type="scientific">Treponema bryantii</name>
    <dbReference type="NCBI Taxonomy" id="163"/>
    <lineage>
        <taxon>Bacteria</taxon>
        <taxon>Pseudomonadati</taxon>
        <taxon>Spirochaetota</taxon>
        <taxon>Spirochaetia</taxon>
        <taxon>Spirochaetales</taxon>
        <taxon>Treponemataceae</taxon>
        <taxon>Treponema</taxon>
    </lineage>
</organism>
<reference evidence="5 6" key="1">
    <citation type="submission" date="2016-10" db="EMBL/GenBank/DDBJ databases">
        <authorList>
            <person name="de Groot N.N."/>
        </authorList>
    </citation>
    <scope>NUCLEOTIDE SEQUENCE [LARGE SCALE GENOMIC DNA]</scope>
    <source>
        <strain evidence="5 6">B25</strain>
    </source>
</reference>
<dbReference type="GO" id="GO:0031956">
    <property type="term" value="F:medium-chain fatty acid-CoA ligase activity"/>
    <property type="evidence" value="ECO:0007669"/>
    <property type="project" value="TreeGrafter"/>
</dbReference>
<dbReference type="eggNOG" id="COG0318">
    <property type="taxonomic scope" value="Bacteria"/>
</dbReference>
<evidence type="ECO:0000259" key="3">
    <source>
        <dbReference type="Pfam" id="PF00501"/>
    </source>
</evidence>
<dbReference type="PANTHER" id="PTHR43201:SF5">
    <property type="entry name" value="MEDIUM-CHAIN ACYL-COA LIGASE ACSF2, MITOCHONDRIAL"/>
    <property type="match status" value="1"/>
</dbReference>
<name>A0A1H9BBT9_9SPIR</name>
<evidence type="ECO:0000256" key="2">
    <source>
        <dbReference type="ARBA" id="ARBA00022598"/>
    </source>
</evidence>
<keyword evidence="6" id="KW-1185">Reference proteome</keyword>
<dbReference type="InterPro" id="IPR000873">
    <property type="entry name" value="AMP-dep_synth/lig_dom"/>
</dbReference>
<dbReference type="Proteomes" id="UP000182360">
    <property type="component" value="Unassembled WGS sequence"/>
</dbReference>
<dbReference type="PROSITE" id="PS00455">
    <property type="entry name" value="AMP_BINDING"/>
    <property type="match status" value="1"/>
</dbReference>
<proteinExistence type="inferred from homology"/>
<dbReference type="PANTHER" id="PTHR43201">
    <property type="entry name" value="ACYL-COA SYNTHETASE"/>
    <property type="match status" value="1"/>
</dbReference>
<dbReference type="AlphaFoldDB" id="A0A1H9BBT9"/>
<dbReference type="Pfam" id="PF00501">
    <property type="entry name" value="AMP-binding"/>
    <property type="match status" value="1"/>
</dbReference>
<dbReference type="InterPro" id="IPR045851">
    <property type="entry name" value="AMP-bd_C_sf"/>
</dbReference>
<evidence type="ECO:0000259" key="4">
    <source>
        <dbReference type="Pfam" id="PF13193"/>
    </source>
</evidence>
<feature type="domain" description="AMP-binding enzyme C-terminal" evidence="4">
    <location>
        <begin position="451"/>
        <end position="526"/>
    </location>
</feature>
<dbReference type="FunFam" id="3.40.50.12780:FF:000003">
    <property type="entry name" value="Long-chain-fatty-acid--CoA ligase FadD"/>
    <property type="match status" value="1"/>
</dbReference>
<keyword evidence="2" id="KW-0436">Ligase</keyword>
<dbReference type="InterPro" id="IPR042099">
    <property type="entry name" value="ANL_N_sf"/>
</dbReference>
<evidence type="ECO:0000313" key="6">
    <source>
        <dbReference type="Proteomes" id="UP000182360"/>
    </source>
</evidence>
<dbReference type="InterPro" id="IPR020845">
    <property type="entry name" value="AMP-binding_CS"/>
</dbReference>
<dbReference type="GO" id="GO:0006631">
    <property type="term" value="P:fatty acid metabolic process"/>
    <property type="evidence" value="ECO:0007669"/>
    <property type="project" value="TreeGrafter"/>
</dbReference>
<dbReference type="Gene3D" id="3.30.300.30">
    <property type="match status" value="1"/>
</dbReference>
<evidence type="ECO:0000313" key="5">
    <source>
        <dbReference type="EMBL" id="SEP85718.1"/>
    </source>
</evidence>
<accession>A0A1H9BBT9</accession>
<dbReference type="FunFam" id="3.30.300.30:FF:000008">
    <property type="entry name" value="2,3-dihydroxybenzoate-AMP ligase"/>
    <property type="match status" value="1"/>
</dbReference>
<dbReference type="STRING" id="163.SAMN04487775_102306"/>
<dbReference type="Gene3D" id="3.40.50.12780">
    <property type="entry name" value="N-terminal domain of ligase-like"/>
    <property type="match status" value="1"/>
</dbReference>
<evidence type="ECO:0000256" key="1">
    <source>
        <dbReference type="ARBA" id="ARBA00006432"/>
    </source>
</evidence>
<dbReference type="EMBL" id="FOFU01000001">
    <property type="protein sequence ID" value="SEP85718.1"/>
    <property type="molecule type" value="Genomic_DNA"/>
</dbReference>
<gene>
    <name evidence="5" type="ORF">SAMN04487977_101630</name>
</gene>
<dbReference type="RefSeq" id="WP_074640788.1">
    <property type="nucleotide sequence ID" value="NZ_FOFU01000001.1"/>
</dbReference>
<dbReference type="SUPFAM" id="SSF56801">
    <property type="entry name" value="Acetyl-CoA synthetase-like"/>
    <property type="match status" value="1"/>
</dbReference>
<feature type="domain" description="AMP-dependent synthetase/ligase" evidence="3">
    <location>
        <begin position="11"/>
        <end position="400"/>
    </location>
</feature>
<sequence>MIELTLSQLLRQKTQANPEHEFMVYADRDLRFTYAQFDKRVDDLACGLYAIGVRKGDNVGIWATNVPDWLTYMFACARLGAVGVTVNTSYKLHELEYLVKQSDLTTLCLTDGVKDSNYVQMIKELVPELDQYERGCLKSARFPCLKNVVFMGPEKYRGLYSTPELLLLGQHVDIEIIHKIEAEVTPEDVVNMQYTSGTTGFPKGVMLTSRNIINDGFIIGERMRYTENERLCLVVPLFHCFGIVLGVMACLTHGGTHVLLESFDPLVALASIQKEKCTSLYGVPTMFIAELNHPMFSMFDLSSLRTGIMAGSGVPVELMKRVNDEMHMPEITSVYGLTETSPGMTQSHWNDSLEVRATTVGDAFEGIDVKVLDPETGKECPVGVQGEMCCKGWNVMKGYYKMPEATAETIDANGYLHSGDLGVKDENGNYRITGRIKDMIIRGGENIYPREIEEFLIQMPEIKDIQVAAVKSERYGEITGAFIILHEGKTLTEQDVIEFCRDKLSKFKWPQLVMFMDEFPMTGSGKIQKFKLTEIGTKYRREVLKVED</sequence>
<dbReference type="InterPro" id="IPR025110">
    <property type="entry name" value="AMP-bd_C"/>
</dbReference>
<dbReference type="CDD" id="cd05917">
    <property type="entry name" value="FACL_like_2"/>
    <property type="match status" value="1"/>
</dbReference>
<protein>
    <submittedName>
        <fullName evidence="5">Fatty-acyl-CoA synthase</fullName>
    </submittedName>
</protein>
<comment type="similarity">
    <text evidence="1">Belongs to the ATP-dependent AMP-binding enzyme family.</text>
</comment>